<sequence>MKNMTDIIWYDSIDSTNNQAKRLLSGLPAMSVIAAREQTAGRGQRGNTWKSEAGSNLTFSIVMRFGPEFRQELPANCQFVISEAVALGIKDYLGEENVRARIKWPNDIYAGDRKICGILIENTVSGERITSCIAGAGLNLNQKDFPAELPNPVSLTMLTGKAYDVGNELLKAVARICSRLEEAFRSPHTLREAYLGSMYRKDEMHSYTDCSDGSVFKGIIRGISDTARLMVETEGGKIKEFSFKEIGYLIGNRKL</sequence>
<evidence type="ECO:0000259" key="2">
    <source>
        <dbReference type="PROSITE" id="PS51733"/>
    </source>
</evidence>
<protein>
    <submittedName>
        <fullName evidence="3">Biotin--[acetyl-CoA-carboxylase] ligase</fullName>
        <ecNumber evidence="3">6.3.4.15</ecNumber>
    </submittedName>
</protein>
<accession>A0A9D9ISC9</accession>
<evidence type="ECO:0000256" key="1">
    <source>
        <dbReference type="ARBA" id="ARBA00022598"/>
    </source>
</evidence>
<dbReference type="PANTHER" id="PTHR12835">
    <property type="entry name" value="BIOTIN PROTEIN LIGASE"/>
    <property type="match status" value="1"/>
</dbReference>
<feature type="domain" description="BPL/LPL catalytic" evidence="2">
    <location>
        <begin position="1"/>
        <end position="184"/>
    </location>
</feature>
<dbReference type="EMBL" id="JADILZ010000041">
    <property type="protein sequence ID" value="MBO8478154.1"/>
    <property type="molecule type" value="Genomic_DNA"/>
</dbReference>
<dbReference type="InterPro" id="IPR045864">
    <property type="entry name" value="aa-tRNA-synth_II/BPL/LPL"/>
</dbReference>
<reference evidence="3" key="1">
    <citation type="submission" date="2020-10" db="EMBL/GenBank/DDBJ databases">
        <authorList>
            <person name="Gilroy R."/>
        </authorList>
    </citation>
    <scope>NUCLEOTIDE SEQUENCE</scope>
    <source>
        <strain evidence="3">2478</strain>
    </source>
</reference>
<proteinExistence type="predicted"/>
<dbReference type="SUPFAM" id="SSF55681">
    <property type="entry name" value="Class II aaRS and biotin synthetases"/>
    <property type="match status" value="1"/>
</dbReference>
<dbReference type="PANTHER" id="PTHR12835:SF5">
    <property type="entry name" value="BIOTIN--PROTEIN LIGASE"/>
    <property type="match status" value="1"/>
</dbReference>
<dbReference type="Pfam" id="PF03099">
    <property type="entry name" value="BPL_LplA_LipB"/>
    <property type="match status" value="1"/>
</dbReference>
<gene>
    <name evidence="3" type="ORF">IAB80_04640</name>
</gene>
<dbReference type="NCBIfam" id="TIGR00121">
    <property type="entry name" value="birA_ligase"/>
    <property type="match status" value="1"/>
</dbReference>
<name>A0A9D9ISC9_9BACT</name>
<dbReference type="GO" id="GO:0005737">
    <property type="term" value="C:cytoplasm"/>
    <property type="evidence" value="ECO:0007669"/>
    <property type="project" value="TreeGrafter"/>
</dbReference>
<dbReference type="EC" id="6.3.4.15" evidence="3"/>
<dbReference type="InterPro" id="IPR004408">
    <property type="entry name" value="Biotin_CoA_COase_ligase"/>
</dbReference>
<dbReference type="InterPro" id="IPR004143">
    <property type="entry name" value="BPL_LPL_catalytic"/>
</dbReference>
<organism evidence="3 4">
    <name type="scientific">Candidatus Cryptobacteroides excrementipullorum</name>
    <dbReference type="NCBI Taxonomy" id="2840761"/>
    <lineage>
        <taxon>Bacteria</taxon>
        <taxon>Pseudomonadati</taxon>
        <taxon>Bacteroidota</taxon>
        <taxon>Bacteroidia</taxon>
        <taxon>Bacteroidales</taxon>
        <taxon>Candidatus Cryptobacteroides</taxon>
    </lineage>
</organism>
<evidence type="ECO:0000313" key="4">
    <source>
        <dbReference type="Proteomes" id="UP000823771"/>
    </source>
</evidence>
<dbReference type="CDD" id="cd16442">
    <property type="entry name" value="BPL"/>
    <property type="match status" value="1"/>
</dbReference>
<dbReference type="GO" id="GO:0004077">
    <property type="term" value="F:biotin--[biotin carboxyl-carrier protein] ligase activity"/>
    <property type="evidence" value="ECO:0007669"/>
    <property type="project" value="UniProtKB-EC"/>
</dbReference>
<dbReference type="AlphaFoldDB" id="A0A9D9ISC9"/>
<dbReference type="Proteomes" id="UP000823771">
    <property type="component" value="Unassembled WGS sequence"/>
</dbReference>
<keyword evidence="1 3" id="KW-0436">Ligase</keyword>
<comment type="caution">
    <text evidence="3">The sequence shown here is derived from an EMBL/GenBank/DDBJ whole genome shotgun (WGS) entry which is preliminary data.</text>
</comment>
<reference evidence="3" key="2">
    <citation type="journal article" date="2021" name="PeerJ">
        <title>Extensive microbial diversity within the chicken gut microbiome revealed by metagenomics and culture.</title>
        <authorList>
            <person name="Gilroy R."/>
            <person name="Ravi A."/>
            <person name="Getino M."/>
            <person name="Pursley I."/>
            <person name="Horton D.L."/>
            <person name="Alikhan N.F."/>
            <person name="Baker D."/>
            <person name="Gharbi K."/>
            <person name="Hall N."/>
            <person name="Watson M."/>
            <person name="Adriaenssens E.M."/>
            <person name="Foster-Nyarko E."/>
            <person name="Jarju S."/>
            <person name="Secka A."/>
            <person name="Antonio M."/>
            <person name="Oren A."/>
            <person name="Chaudhuri R.R."/>
            <person name="La Ragione R."/>
            <person name="Hildebrand F."/>
            <person name="Pallen M.J."/>
        </authorList>
    </citation>
    <scope>NUCLEOTIDE SEQUENCE</scope>
    <source>
        <strain evidence="3">2478</strain>
    </source>
</reference>
<evidence type="ECO:0000313" key="3">
    <source>
        <dbReference type="EMBL" id="MBO8478154.1"/>
    </source>
</evidence>
<dbReference type="PROSITE" id="PS51733">
    <property type="entry name" value="BPL_LPL_CATALYTIC"/>
    <property type="match status" value="1"/>
</dbReference>
<dbReference type="Gene3D" id="3.30.930.10">
    <property type="entry name" value="Bira Bifunctional Protein, Domain 2"/>
    <property type="match status" value="1"/>
</dbReference>